<organism evidence="4">
    <name type="scientific">Chromulina nebulosa</name>
    <dbReference type="NCBI Taxonomy" id="96789"/>
    <lineage>
        <taxon>Eukaryota</taxon>
        <taxon>Sar</taxon>
        <taxon>Stramenopiles</taxon>
        <taxon>Ochrophyta</taxon>
        <taxon>Chrysophyceae</taxon>
        <taxon>Chromulinales</taxon>
        <taxon>Chromulinaceae</taxon>
        <taxon>Chromulina</taxon>
    </lineage>
</organism>
<dbReference type="PANTHER" id="PTHR23088:SF27">
    <property type="entry name" value="DEAMINATED GLUTATHIONE AMIDASE"/>
    <property type="match status" value="1"/>
</dbReference>
<dbReference type="AlphaFoldDB" id="A0A7S0XCX5"/>
<dbReference type="SUPFAM" id="SSF56317">
    <property type="entry name" value="Carbon-nitrogen hydrolase"/>
    <property type="match status" value="1"/>
</dbReference>
<evidence type="ECO:0000256" key="1">
    <source>
        <dbReference type="ARBA" id="ARBA00022801"/>
    </source>
</evidence>
<sequence length="530" mass="60314">MNDNPNIDVVSSNKPIIAIDIDEVLAHFIPKLADFHNENYGTSLTVEHFNCYEFHKVWGGSLEETSSKVMSFFDSPYIHELSTVSGSYDALKLLKQDFSLHIVTSRQHIVEDLTRQWIYKNYPDIFDEIHFGNHYTKNGISRSKSDICKDINALLLVDDSLIYAKNCASSGIPVILFGHYPWNRPNDIDKLMFTHSNGKCLIHEVNTWDQVVGKVYQLINQNIINIDNSVTSESTDTFNSNQKSHNHIRIAAIQMCSTNNKEINFQSIERLISRAVAEGGAQFICLPECSIFMGEKSSDILEIAEDINPTIPDSYIYKFCKLANKYNVYISVGGFPERRSDVIDKVSNSHIIIDDKGEIIYPIYRKIHLFDNPLTGLQESKTTEPGDELVCINTSFGRLGLSICYDLRFPELYKKLCAPVTNNTDKIGGAEIVLVPSAFTVPTGSVHWELLLRTRAVENQVYIVAAAQSGKHNEKRVSYGHTMIIDPWGNILDEITHEGEGICYGTFHREYFNKIRDNMPVWSHRRHDLY</sequence>
<dbReference type="InterPro" id="IPR010708">
    <property type="entry name" value="5'(3')-deoxyribonucleotidase"/>
</dbReference>
<feature type="domain" description="CN hydrolase" evidence="3">
    <location>
        <begin position="248"/>
        <end position="509"/>
    </location>
</feature>
<dbReference type="InterPro" id="IPR045254">
    <property type="entry name" value="Nit1/2_C-N_Hydrolase"/>
</dbReference>
<dbReference type="GO" id="GO:0016811">
    <property type="term" value="F:hydrolase activity, acting on carbon-nitrogen (but not peptide) bonds, in linear amides"/>
    <property type="evidence" value="ECO:0007669"/>
    <property type="project" value="InterPro"/>
</dbReference>
<feature type="active site" description="Nucleophile" evidence="2">
    <location>
        <position position="20"/>
    </location>
</feature>
<dbReference type="Gene3D" id="3.40.50.1000">
    <property type="entry name" value="HAD superfamily/HAD-like"/>
    <property type="match status" value="1"/>
</dbReference>
<accession>A0A7S0XCX5</accession>
<dbReference type="SUPFAM" id="SSF56784">
    <property type="entry name" value="HAD-like"/>
    <property type="match status" value="1"/>
</dbReference>
<dbReference type="Pfam" id="PF06941">
    <property type="entry name" value="NT5C"/>
    <property type="match status" value="1"/>
</dbReference>
<keyword evidence="1" id="KW-0378">Hydrolase</keyword>
<evidence type="ECO:0000259" key="3">
    <source>
        <dbReference type="PROSITE" id="PS50263"/>
    </source>
</evidence>
<dbReference type="GO" id="GO:0009264">
    <property type="term" value="P:deoxyribonucleotide catabolic process"/>
    <property type="evidence" value="ECO:0007669"/>
    <property type="project" value="InterPro"/>
</dbReference>
<dbReference type="InterPro" id="IPR003010">
    <property type="entry name" value="C-N_Hydrolase"/>
</dbReference>
<gene>
    <name evidence="4" type="ORF">CNEB1095_LOCUS1262</name>
</gene>
<dbReference type="InterPro" id="IPR036412">
    <property type="entry name" value="HAD-like_sf"/>
</dbReference>
<dbReference type="CDD" id="cd07572">
    <property type="entry name" value="nit"/>
    <property type="match status" value="1"/>
</dbReference>
<dbReference type="Gene3D" id="3.60.110.10">
    <property type="entry name" value="Carbon-nitrogen hydrolase"/>
    <property type="match status" value="1"/>
</dbReference>
<dbReference type="PROSITE" id="PS50263">
    <property type="entry name" value="CN_HYDROLASE"/>
    <property type="match status" value="1"/>
</dbReference>
<evidence type="ECO:0000256" key="2">
    <source>
        <dbReference type="PIRSR" id="PIRSR610708-1"/>
    </source>
</evidence>
<evidence type="ECO:0000313" key="4">
    <source>
        <dbReference type="EMBL" id="CAD8715258.1"/>
    </source>
</evidence>
<dbReference type="PANTHER" id="PTHR23088">
    <property type="entry name" value="NITRILASE-RELATED"/>
    <property type="match status" value="1"/>
</dbReference>
<reference evidence="4" key="1">
    <citation type="submission" date="2021-01" db="EMBL/GenBank/DDBJ databases">
        <authorList>
            <person name="Corre E."/>
            <person name="Pelletier E."/>
            <person name="Niang G."/>
            <person name="Scheremetjew M."/>
            <person name="Finn R."/>
            <person name="Kale V."/>
            <person name="Holt S."/>
            <person name="Cochrane G."/>
            <person name="Meng A."/>
            <person name="Brown T."/>
            <person name="Cohen L."/>
        </authorList>
    </citation>
    <scope>NUCLEOTIDE SEQUENCE</scope>
    <source>
        <strain evidence="4">UTEXLB2642</strain>
    </source>
</reference>
<name>A0A7S0XCX5_9STRA</name>
<dbReference type="InterPro" id="IPR023214">
    <property type="entry name" value="HAD_sf"/>
</dbReference>
<proteinExistence type="predicted"/>
<dbReference type="GO" id="GO:0008253">
    <property type="term" value="F:5'-nucleotidase activity"/>
    <property type="evidence" value="ECO:0007669"/>
    <property type="project" value="InterPro"/>
</dbReference>
<dbReference type="Pfam" id="PF00795">
    <property type="entry name" value="CN_hydrolase"/>
    <property type="match status" value="1"/>
</dbReference>
<feature type="active site" description="Proton donor" evidence="2">
    <location>
        <position position="22"/>
    </location>
</feature>
<protein>
    <recommendedName>
        <fullName evidence="3">CN hydrolase domain-containing protein</fullName>
    </recommendedName>
</protein>
<dbReference type="EMBL" id="HBFD01002000">
    <property type="protein sequence ID" value="CAD8715258.1"/>
    <property type="molecule type" value="Transcribed_RNA"/>
</dbReference>
<dbReference type="InterPro" id="IPR036526">
    <property type="entry name" value="C-N_Hydrolase_sf"/>
</dbReference>